<dbReference type="AlphaFoldDB" id="A0A2C9CIA2"/>
<proteinExistence type="predicted"/>
<protein>
    <recommendedName>
        <fullName evidence="2">TPM domain-containing protein</fullName>
    </recommendedName>
</protein>
<evidence type="ECO:0000259" key="2">
    <source>
        <dbReference type="Pfam" id="PF04536"/>
    </source>
</evidence>
<dbReference type="InterPro" id="IPR007621">
    <property type="entry name" value="TPM_dom"/>
</dbReference>
<keyword evidence="4" id="KW-1185">Reference proteome</keyword>
<dbReference type="KEGG" id="kst:KSMBR1_2935"/>
<dbReference type="Gene3D" id="3.10.310.50">
    <property type="match status" value="1"/>
</dbReference>
<dbReference type="PANTHER" id="PTHR30373:SF2">
    <property type="entry name" value="UPF0603 PROTEIN YGCG"/>
    <property type="match status" value="1"/>
</dbReference>
<dbReference type="Proteomes" id="UP000221734">
    <property type="component" value="Chromosome Kuenenia_stuttgartiensis_MBR1"/>
</dbReference>
<gene>
    <name evidence="3" type="ORF">KSMBR1_2935</name>
</gene>
<evidence type="ECO:0000313" key="4">
    <source>
        <dbReference type="Proteomes" id="UP000221734"/>
    </source>
</evidence>
<feature type="domain" description="TPM" evidence="2">
    <location>
        <begin position="36"/>
        <end position="154"/>
    </location>
</feature>
<keyword evidence="1" id="KW-0812">Transmembrane</keyword>
<reference evidence="4" key="1">
    <citation type="submission" date="2017-10" db="EMBL/GenBank/DDBJ databases">
        <authorList>
            <person name="Frank J."/>
        </authorList>
    </citation>
    <scope>NUCLEOTIDE SEQUENCE [LARGE SCALE GENOMIC DNA]</scope>
</reference>
<dbReference type="EMBL" id="LT934425">
    <property type="protein sequence ID" value="SOH05416.1"/>
    <property type="molecule type" value="Genomic_DNA"/>
</dbReference>
<name>A0A2C9CIA2_KUEST</name>
<keyword evidence="1" id="KW-1133">Transmembrane helix</keyword>
<sequence length="256" mass="28145">MYKKHSLSTHICFFLLIFFFSAVSYGQDLPVPKRYVEDKANIIEARIENKLNGYLQELEQKTGAQMVVLTVDTTDNIPIEMYTINLATKWKLGQEGKDNGALIVVAKNDRAYRFEIGYGLEGILPDSFCGTLGRTFFVPNFKKEQFGEGIFLATLVMVDKIAEEKGVKITGMPDMTKIRRAAERRRSPLSSLLLIFFILPFLFGGGILRRRMMFSPYYWGGSGGSRGFGSGGSGGFGGFGGGMGGSFGGGGASGRW</sequence>
<feature type="transmembrane region" description="Helical" evidence="1">
    <location>
        <begin position="189"/>
        <end position="208"/>
    </location>
</feature>
<dbReference type="PANTHER" id="PTHR30373">
    <property type="entry name" value="UPF0603 PROTEIN YGCG"/>
    <property type="match status" value="1"/>
</dbReference>
<evidence type="ECO:0000256" key="1">
    <source>
        <dbReference type="SAM" id="Phobius"/>
    </source>
</evidence>
<keyword evidence="1" id="KW-0472">Membrane</keyword>
<evidence type="ECO:0000313" key="3">
    <source>
        <dbReference type="EMBL" id="SOH05416.1"/>
    </source>
</evidence>
<accession>A0A2C9CIA2</accession>
<organism evidence="3 4">
    <name type="scientific">Kuenenia stuttgartiensis</name>
    <dbReference type="NCBI Taxonomy" id="174633"/>
    <lineage>
        <taxon>Bacteria</taxon>
        <taxon>Pseudomonadati</taxon>
        <taxon>Planctomycetota</taxon>
        <taxon>Candidatus Brocadiia</taxon>
        <taxon>Candidatus Brocadiales</taxon>
        <taxon>Candidatus Brocadiaceae</taxon>
        <taxon>Candidatus Kuenenia</taxon>
    </lineage>
</organism>
<dbReference type="Pfam" id="PF04536">
    <property type="entry name" value="TPM_phosphatase"/>
    <property type="match status" value="1"/>
</dbReference>